<proteinExistence type="predicted"/>
<evidence type="ECO:0000313" key="2">
    <source>
        <dbReference type="EMBL" id="KAF8694783.1"/>
    </source>
</evidence>
<dbReference type="InterPro" id="IPR013187">
    <property type="entry name" value="F-box-assoc_dom_typ3"/>
</dbReference>
<name>A0A835BEC7_9POAL</name>
<keyword evidence="3" id="KW-1185">Reference proteome</keyword>
<dbReference type="Pfam" id="PF08268">
    <property type="entry name" value="FBA_3"/>
    <property type="match status" value="1"/>
</dbReference>
<evidence type="ECO:0000259" key="1">
    <source>
        <dbReference type="Pfam" id="PF08268"/>
    </source>
</evidence>
<dbReference type="EMBL" id="JACEFO010001901">
    <property type="protein sequence ID" value="KAF8694783.1"/>
    <property type="molecule type" value="Genomic_DNA"/>
</dbReference>
<dbReference type="PANTHER" id="PTHR31111:SF136">
    <property type="entry name" value="F-BOX ASSOCIATED DOMAIN-CONTAINING PROTEIN"/>
    <property type="match status" value="1"/>
</dbReference>
<dbReference type="PANTHER" id="PTHR31111">
    <property type="entry name" value="BNAA05G37150D PROTEIN-RELATED"/>
    <property type="match status" value="1"/>
</dbReference>
<evidence type="ECO:0000313" key="3">
    <source>
        <dbReference type="Proteomes" id="UP000636709"/>
    </source>
</evidence>
<organism evidence="2 3">
    <name type="scientific">Digitaria exilis</name>
    <dbReference type="NCBI Taxonomy" id="1010633"/>
    <lineage>
        <taxon>Eukaryota</taxon>
        <taxon>Viridiplantae</taxon>
        <taxon>Streptophyta</taxon>
        <taxon>Embryophyta</taxon>
        <taxon>Tracheophyta</taxon>
        <taxon>Spermatophyta</taxon>
        <taxon>Magnoliopsida</taxon>
        <taxon>Liliopsida</taxon>
        <taxon>Poales</taxon>
        <taxon>Poaceae</taxon>
        <taxon>PACMAD clade</taxon>
        <taxon>Panicoideae</taxon>
        <taxon>Panicodae</taxon>
        <taxon>Paniceae</taxon>
        <taxon>Anthephorinae</taxon>
        <taxon>Digitaria</taxon>
    </lineage>
</organism>
<feature type="domain" description="F-box associated beta-propeller type 3" evidence="1">
    <location>
        <begin position="41"/>
        <end position="187"/>
    </location>
</feature>
<comment type="caution">
    <text evidence="2">The sequence shown here is derived from an EMBL/GenBank/DDBJ whole genome shotgun (WGS) entry which is preliminary data.</text>
</comment>
<dbReference type="NCBIfam" id="TIGR01640">
    <property type="entry name" value="F_box_assoc_1"/>
    <property type="match status" value="1"/>
</dbReference>
<reference evidence="2" key="1">
    <citation type="submission" date="2020-07" db="EMBL/GenBank/DDBJ databases">
        <title>Genome sequence and genetic diversity analysis of an under-domesticated orphan crop, white fonio (Digitaria exilis).</title>
        <authorList>
            <person name="Bennetzen J.L."/>
            <person name="Chen S."/>
            <person name="Ma X."/>
            <person name="Wang X."/>
            <person name="Yssel A.E.J."/>
            <person name="Chaluvadi S.R."/>
            <person name="Johnson M."/>
            <person name="Gangashetty P."/>
            <person name="Hamidou F."/>
            <person name="Sanogo M.D."/>
            <person name="Zwaenepoel A."/>
            <person name="Wallace J."/>
            <person name="Van De Peer Y."/>
            <person name="Van Deynze A."/>
        </authorList>
    </citation>
    <scope>NUCLEOTIDE SEQUENCE</scope>
    <source>
        <tissue evidence="2">Leaves</tissue>
    </source>
</reference>
<dbReference type="Proteomes" id="UP000636709">
    <property type="component" value="Unassembled WGS sequence"/>
</dbReference>
<dbReference type="OrthoDB" id="1845276at2759"/>
<gene>
    <name evidence="2" type="ORF">HU200_037874</name>
</gene>
<accession>A0A835BEC7</accession>
<protein>
    <recommendedName>
        <fullName evidence="1">F-box associated beta-propeller type 3 domain-containing protein</fullName>
    </recommendedName>
</protein>
<dbReference type="InterPro" id="IPR017451">
    <property type="entry name" value="F-box-assoc_interact_dom"/>
</dbReference>
<sequence>MFFPRESRSKKLYPSEAILFDEDWAPSSWNASVIEPDDLLSASCNGLVCLYSDKTTIKIANLATGEFLHLAKPEKKLKGDHYRFYNFGFHPVTKEYKVIRFPCERRSFPVGSVNFIQVYTLGDDKWRNVRSPKAQTLDYEMRPGVINVGGAMYWLVDDKESSWGCTVVSFDLNEEHFEWIRMPTINLAGSRCHISSCTFQVTEVDGKVSSNRS</sequence>
<dbReference type="AlphaFoldDB" id="A0A835BEC7"/>